<name>A0AAD8R9Z8_LOLMU</name>
<dbReference type="GO" id="GO:0003676">
    <property type="term" value="F:nucleic acid binding"/>
    <property type="evidence" value="ECO:0007669"/>
    <property type="project" value="InterPro"/>
</dbReference>
<protein>
    <recommendedName>
        <fullName evidence="1">RNase H type-1 domain-containing protein</fullName>
    </recommendedName>
</protein>
<evidence type="ECO:0000259" key="1">
    <source>
        <dbReference type="Pfam" id="PF13456"/>
    </source>
</evidence>
<evidence type="ECO:0000313" key="3">
    <source>
        <dbReference type="Proteomes" id="UP001231189"/>
    </source>
</evidence>
<dbReference type="SUPFAM" id="SSF53098">
    <property type="entry name" value="Ribonuclease H-like"/>
    <property type="match status" value="1"/>
</dbReference>
<dbReference type="InterPro" id="IPR012337">
    <property type="entry name" value="RNaseH-like_sf"/>
</dbReference>
<evidence type="ECO:0000313" key="2">
    <source>
        <dbReference type="EMBL" id="KAK1615493.1"/>
    </source>
</evidence>
<feature type="domain" description="RNase H type-1" evidence="1">
    <location>
        <begin position="126"/>
        <end position="244"/>
    </location>
</feature>
<dbReference type="InterPro" id="IPR044730">
    <property type="entry name" value="RNase_H-like_dom_plant"/>
</dbReference>
<dbReference type="PANTHER" id="PTHR47074:SF76">
    <property type="entry name" value="RNASE H TYPE-1 DOMAIN-CONTAINING PROTEIN"/>
    <property type="match status" value="1"/>
</dbReference>
<organism evidence="2 3">
    <name type="scientific">Lolium multiflorum</name>
    <name type="common">Italian ryegrass</name>
    <name type="synonym">Lolium perenne subsp. multiflorum</name>
    <dbReference type="NCBI Taxonomy" id="4521"/>
    <lineage>
        <taxon>Eukaryota</taxon>
        <taxon>Viridiplantae</taxon>
        <taxon>Streptophyta</taxon>
        <taxon>Embryophyta</taxon>
        <taxon>Tracheophyta</taxon>
        <taxon>Spermatophyta</taxon>
        <taxon>Magnoliopsida</taxon>
        <taxon>Liliopsida</taxon>
        <taxon>Poales</taxon>
        <taxon>Poaceae</taxon>
        <taxon>BOP clade</taxon>
        <taxon>Pooideae</taxon>
        <taxon>Poodae</taxon>
        <taxon>Poeae</taxon>
        <taxon>Poeae Chloroplast Group 2 (Poeae type)</taxon>
        <taxon>Loliodinae</taxon>
        <taxon>Loliinae</taxon>
        <taxon>Lolium</taxon>
    </lineage>
</organism>
<keyword evidence="3" id="KW-1185">Reference proteome</keyword>
<dbReference type="Gene3D" id="3.30.420.10">
    <property type="entry name" value="Ribonuclease H-like superfamily/Ribonuclease H"/>
    <property type="match status" value="1"/>
</dbReference>
<reference evidence="2" key="1">
    <citation type="submission" date="2023-07" db="EMBL/GenBank/DDBJ databases">
        <title>A chromosome-level genome assembly of Lolium multiflorum.</title>
        <authorList>
            <person name="Chen Y."/>
            <person name="Copetti D."/>
            <person name="Kolliker R."/>
            <person name="Studer B."/>
        </authorList>
    </citation>
    <scope>NUCLEOTIDE SEQUENCE</scope>
    <source>
        <strain evidence="2">02402/16</strain>
        <tissue evidence="2">Leaf</tissue>
    </source>
</reference>
<dbReference type="InterPro" id="IPR052929">
    <property type="entry name" value="RNase_H-like_EbsB-rel"/>
</dbReference>
<dbReference type="InterPro" id="IPR002156">
    <property type="entry name" value="RNaseH_domain"/>
</dbReference>
<dbReference type="AlphaFoldDB" id="A0AAD8R9Z8"/>
<sequence length="294" mass="32735">MKEVWRLPEVSSLNGMDKEWVLELLDGRSELERMRILMALWRIWHVRNEIVHDKPAPPEENSRRFLCSYVDSLTTIKYLPGANDVKGKHPVAEQLEGCLQPRKTKQVTVDAVSSWSKPVAGTVKLNVDGSFSEETGSGGAGMVLRDDTGVVIVSACHYIPSCSSPLEAELVACREGVALARQWSNKPCTMEVDSREAVKMINSLEMDRSSLAFTVQDIKDLMKLDPRFQAVDRCNNQASHLLANLGRSMARTVTWVGTVSRSTATLGRSEVNLWQLIRISSVSSDWLDAINGIH</sequence>
<accession>A0AAD8R9Z8</accession>
<dbReference type="EMBL" id="JAUUTY010000006">
    <property type="protein sequence ID" value="KAK1615493.1"/>
    <property type="molecule type" value="Genomic_DNA"/>
</dbReference>
<dbReference type="PANTHER" id="PTHR47074">
    <property type="entry name" value="BNAC02G40300D PROTEIN"/>
    <property type="match status" value="1"/>
</dbReference>
<dbReference type="CDD" id="cd06222">
    <property type="entry name" value="RNase_H_like"/>
    <property type="match status" value="1"/>
</dbReference>
<dbReference type="Pfam" id="PF13456">
    <property type="entry name" value="RVT_3"/>
    <property type="match status" value="1"/>
</dbReference>
<dbReference type="Proteomes" id="UP001231189">
    <property type="component" value="Unassembled WGS sequence"/>
</dbReference>
<proteinExistence type="predicted"/>
<dbReference type="InterPro" id="IPR036397">
    <property type="entry name" value="RNaseH_sf"/>
</dbReference>
<gene>
    <name evidence="2" type="ORF">QYE76_021010</name>
</gene>
<dbReference type="GO" id="GO:0004523">
    <property type="term" value="F:RNA-DNA hybrid ribonuclease activity"/>
    <property type="evidence" value="ECO:0007669"/>
    <property type="project" value="InterPro"/>
</dbReference>
<comment type="caution">
    <text evidence="2">The sequence shown here is derived from an EMBL/GenBank/DDBJ whole genome shotgun (WGS) entry which is preliminary data.</text>
</comment>